<evidence type="ECO:0000313" key="3">
    <source>
        <dbReference type="Proteomes" id="UP000214646"/>
    </source>
</evidence>
<feature type="region of interest" description="Disordered" evidence="1">
    <location>
        <begin position="36"/>
        <end position="83"/>
    </location>
</feature>
<sequence length="83" mass="8806">MMKSGQVGVDGSYSIPDVPAGPTKITVQSLSSRNLAVVKGQQSSDSQPKPQSVTLPPKYSNADKSDLSLDVKPGQQTYDIDLK</sequence>
<feature type="compositionally biased region" description="Polar residues" evidence="1">
    <location>
        <begin position="74"/>
        <end position="83"/>
    </location>
</feature>
<comment type="caution">
    <text evidence="2">The sequence shown here is derived from an EMBL/GenBank/DDBJ whole genome shotgun (WGS) entry which is preliminary data.</text>
</comment>
<name>A0A225EF31_9BACT</name>
<evidence type="ECO:0000256" key="1">
    <source>
        <dbReference type="SAM" id="MobiDB-lite"/>
    </source>
</evidence>
<reference evidence="3" key="1">
    <citation type="submission" date="2017-06" db="EMBL/GenBank/DDBJ databases">
        <title>Genome analysis of Fimbriiglobus ruber SP5, the first member of the order Planctomycetales with confirmed chitinolytic capability.</title>
        <authorList>
            <person name="Ravin N.V."/>
            <person name="Rakitin A.L."/>
            <person name="Ivanova A.A."/>
            <person name="Beletsky A.V."/>
            <person name="Kulichevskaya I.S."/>
            <person name="Mardanov A.V."/>
            <person name="Dedysh S.N."/>
        </authorList>
    </citation>
    <scope>NUCLEOTIDE SEQUENCE [LARGE SCALE GENOMIC DNA]</scope>
    <source>
        <strain evidence="3">SP5</strain>
    </source>
</reference>
<proteinExistence type="predicted"/>
<dbReference type="Proteomes" id="UP000214646">
    <property type="component" value="Unassembled WGS sequence"/>
</dbReference>
<evidence type="ECO:0000313" key="2">
    <source>
        <dbReference type="EMBL" id="OWK46857.1"/>
    </source>
</evidence>
<feature type="region of interest" description="Disordered" evidence="1">
    <location>
        <begin position="1"/>
        <end position="23"/>
    </location>
</feature>
<keyword evidence="3" id="KW-1185">Reference proteome</keyword>
<dbReference type="EMBL" id="NIDE01000001">
    <property type="protein sequence ID" value="OWK46857.1"/>
    <property type="molecule type" value="Genomic_DNA"/>
</dbReference>
<feature type="compositionally biased region" description="Low complexity" evidence="1">
    <location>
        <begin position="41"/>
        <end position="52"/>
    </location>
</feature>
<accession>A0A225EF31</accession>
<gene>
    <name evidence="2" type="ORF">FRUB_00556</name>
</gene>
<organism evidence="2 3">
    <name type="scientific">Fimbriiglobus ruber</name>
    <dbReference type="NCBI Taxonomy" id="1908690"/>
    <lineage>
        <taxon>Bacteria</taxon>
        <taxon>Pseudomonadati</taxon>
        <taxon>Planctomycetota</taxon>
        <taxon>Planctomycetia</taxon>
        <taxon>Gemmatales</taxon>
        <taxon>Gemmataceae</taxon>
        <taxon>Fimbriiglobus</taxon>
    </lineage>
</organism>
<protein>
    <submittedName>
        <fullName evidence="2">Uncharacterized protein</fullName>
    </submittedName>
</protein>
<dbReference type="AlphaFoldDB" id="A0A225EF31"/>